<evidence type="ECO:0000259" key="2">
    <source>
        <dbReference type="Pfam" id="PF01882"/>
    </source>
</evidence>
<feature type="compositionally biased region" description="Basic residues" evidence="1">
    <location>
        <begin position="33"/>
        <end position="43"/>
    </location>
</feature>
<organism evidence="3 4">
    <name type="scientific">Luteolibacter algae</name>
    <dbReference type="NCBI Taxonomy" id="454151"/>
    <lineage>
        <taxon>Bacteria</taxon>
        <taxon>Pseudomonadati</taxon>
        <taxon>Verrucomicrobiota</taxon>
        <taxon>Verrucomicrobiia</taxon>
        <taxon>Verrucomicrobiales</taxon>
        <taxon>Verrucomicrobiaceae</taxon>
        <taxon>Luteolibacter</taxon>
    </lineage>
</organism>
<gene>
    <name evidence="3" type="ORF">ACFSSA_02375</name>
</gene>
<evidence type="ECO:0000313" key="3">
    <source>
        <dbReference type="EMBL" id="MFD2255509.1"/>
    </source>
</evidence>
<dbReference type="Gene3D" id="3.40.50.410">
    <property type="entry name" value="von Willebrand factor, type A domain"/>
    <property type="match status" value="1"/>
</dbReference>
<dbReference type="Pfam" id="PF01882">
    <property type="entry name" value="DUF58"/>
    <property type="match status" value="1"/>
</dbReference>
<accession>A0ABW5D6C3</accession>
<keyword evidence="4" id="KW-1185">Reference proteome</keyword>
<feature type="compositionally biased region" description="Basic and acidic residues" evidence="1">
    <location>
        <begin position="52"/>
        <end position="65"/>
    </location>
</feature>
<dbReference type="Proteomes" id="UP001597375">
    <property type="component" value="Unassembled WGS sequence"/>
</dbReference>
<feature type="domain" description="DUF58" evidence="2">
    <location>
        <begin position="54"/>
        <end position="269"/>
    </location>
</feature>
<dbReference type="EMBL" id="JBHUIT010000002">
    <property type="protein sequence ID" value="MFD2255509.1"/>
    <property type="molecule type" value="Genomic_DNA"/>
</dbReference>
<evidence type="ECO:0000313" key="4">
    <source>
        <dbReference type="Proteomes" id="UP001597375"/>
    </source>
</evidence>
<dbReference type="InterPro" id="IPR002881">
    <property type="entry name" value="DUF58"/>
</dbReference>
<dbReference type="InterPro" id="IPR036465">
    <property type="entry name" value="vWFA_dom_sf"/>
</dbReference>
<dbReference type="RefSeq" id="WP_386818167.1">
    <property type="nucleotide sequence ID" value="NZ_JBHUIT010000002.1"/>
</dbReference>
<sequence>MTDDLKLPECMRLLPVETMGVIKRLEWYARKRKSGSLTGRHRSPEKGSSVEFAEHRQYSPGDDPKNLDWKVMGKSDRQIIRQYVEETNLRATIAVDVSGSMDFTGDHAATINGQPLSKLNYAKHLAAAIAYLFIKQGDGAGLITFDKTIRSFIQSASRPSQIQRILEELYNAAPGEESELSSVLHSVAERIPGRGLVILISDFFDDPKNIVEALHHFDFRNHELVVIHLLAEEELTFPFKSFQRFQDLEGIEPLLKIDPQAVRNAYLEKLRTFIAQIDAACGRMRADYVSVNTSTPLETSLLSYLANRK</sequence>
<name>A0ABW5D6C3_9BACT</name>
<dbReference type="CDD" id="cd00198">
    <property type="entry name" value="vWFA"/>
    <property type="match status" value="1"/>
</dbReference>
<evidence type="ECO:0000256" key="1">
    <source>
        <dbReference type="SAM" id="MobiDB-lite"/>
    </source>
</evidence>
<comment type="caution">
    <text evidence="3">The sequence shown here is derived from an EMBL/GenBank/DDBJ whole genome shotgun (WGS) entry which is preliminary data.</text>
</comment>
<dbReference type="PANTHER" id="PTHR33608">
    <property type="entry name" value="BLL2464 PROTEIN"/>
    <property type="match status" value="1"/>
</dbReference>
<protein>
    <submittedName>
        <fullName evidence="3">DUF58 domain-containing protein</fullName>
    </submittedName>
</protein>
<feature type="region of interest" description="Disordered" evidence="1">
    <location>
        <begin position="33"/>
        <end position="65"/>
    </location>
</feature>
<proteinExistence type="predicted"/>
<dbReference type="PANTHER" id="PTHR33608:SF7">
    <property type="entry name" value="DUF58 DOMAIN-CONTAINING PROTEIN"/>
    <property type="match status" value="1"/>
</dbReference>
<reference evidence="4" key="1">
    <citation type="journal article" date="2019" name="Int. J. Syst. Evol. Microbiol.">
        <title>The Global Catalogue of Microorganisms (GCM) 10K type strain sequencing project: providing services to taxonomists for standard genome sequencing and annotation.</title>
        <authorList>
            <consortium name="The Broad Institute Genomics Platform"/>
            <consortium name="The Broad Institute Genome Sequencing Center for Infectious Disease"/>
            <person name="Wu L."/>
            <person name="Ma J."/>
        </authorList>
    </citation>
    <scope>NUCLEOTIDE SEQUENCE [LARGE SCALE GENOMIC DNA]</scope>
    <source>
        <strain evidence="4">CGMCC 4.7106</strain>
    </source>
</reference>
<dbReference type="SUPFAM" id="SSF53300">
    <property type="entry name" value="vWA-like"/>
    <property type="match status" value="1"/>
</dbReference>